<keyword evidence="7" id="KW-1185">Reference proteome</keyword>
<name>A0A2W7DU07_9HYPH</name>
<comment type="subcellular location">
    <subcellularLocation>
        <location evidence="1">Periplasm</location>
    </subcellularLocation>
</comment>
<dbReference type="Gene3D" id="3.40.190.10">
    <property type="entry name" value="Periplasmic binding protein-like II"/>
    <property type="match status" value="1"/>
</dbReference>
<dbReference type="CDD" id="cd08503">
    <property type="entry name" value="PBP2_NikA_DppA_OppA_like_17"/>
    <property type="match status" value="1"/>
</dbReference>
<evidence type="ECO:0000256" key="4">
    <source>
        <dbReference type="SAM" id="Phobius"/>
    </source>
</evidence>
<dbReference type="OrthoDB" id="9803988at2"/>
<dbReference type="PANTHER" id="PTHR30290">
    <property type="entry name" value="PERIPLASMIC BINDING COMPONENT OF ABC TRANSPORTER"/>
    <property type="match status" value="1"/>
</dbReference>
<comment type="similarity">
    <text evidence="2">Belongs to the bacterial solute-binding protein 5 family.</text>
</comment>
<sequence>MKPDFDKILRPADTARIESAIRHGATRRELLGMLLAGGMGAAMAGTVLGSATKAYADTPKKGGSIRAAGYSSGTTDTLDPAKQSLSTDYVRCTSFYNGLTSLDDKLSPQMDLAESFDTKDSVTWTVKLRKGVTFHDGSTFGPDDVVYSLNRHKDPAVGSKAKSLADQIGEVKKSGDNEVTIVLTGPNADLPVILGTFHFLIVKAGTTDFTTANGTGAFKCKEFQPGVHSVAVRNENYWKGTGPYLDQVEFFAIADENARVNALLSGDVALIGSVNPRSTQLIKQAGSFDLLTTTAGNYTDLNMRLDTAPGSDPNFVEAIKLLLDREQIKTAIYRGYAEVANDQPVPPTNRFYNADLPQRPYDPDKAKSLLAKSSLAGTRIPVVASTAADQSIDMAVLLQQSAAQIGLDLDIQKVPADGYWSNYWLKAPICFGNINPRPTADILFSLLYTSNAPWNESHWKSERFDKILVEARKERDDAKRKEMYGELQKMAHEESGVAIPVFISNIDAHSSKLKGLKPMATGGMMGFAFSENVWLEG</sequence>
<evidence type="ECO:0000313" key="7">
    <source>
        <dbReference type="Proteomes" id="UP000248616"/>
    </source>
</evidence>
<comment type="caution">
    <text evidence="6">The sequence shown here is derived from an EMBL/GenBank/DDBJ whole genome shotgun (WGS) entry which is preliminary data.</text>
</comment>
<proteinExistence type="inferred from homology"/>
<dbReference type="EMBL" id="MZXV01000070">
    <property type="protein sequence ID" value="PZV34756.1"/>
    <property type="molecule type" value="Genomic_DNA"/>
</dbReference>
<keyword evidence="4" id="KW-0472">Membrane</keyword>
<evidence type="ECO:0000313" key="6">
    <source>
        <dbReference type="EMBL" id="PZV34756.1"/>
    </source>
</evidence>
<dbReference type="Gene3D" id="3.90.76.10">
    <property type="entry name" value="Dipeptide-binding Protein, Domain 1"/>
    <property type="match status" value="1"/>
</dbReference>
<dbReference type="SUPFAM" id="SSF53850">
    <property type="entry name" value="Periplasmic binding protein-like II"/>
    <property type="match status" value="1"/>
</dbReference>
<dbReference type="InterPro" id="IPR006311">
    <property type="entry name" value="TAT_signal"/>
</dbReference>
<evidence type="ECO:0000256" key="2">
    <source>
        <dbReference type="ARBA" id="ARBA00005695"/>
    </source>
</evidence>
<reference evidence="7" key="1">
    <citation type="submission" date="2017-03" db="EMBL/GenBank/DDBJ databases">
        <authorList>
            <person name="Safronova V.I."/>
            <person name="Sazanova A.L."/>
            <person name="Chirak E.R."/>
        </authorList>
    </citation>
    <scope>NUCLEOTIDE SEQUENCE [LARGE SCALE GENOMIC DNA]</scope>
    <source>
        <strain evidence="7">Ach-343</strain>
    </source>
</reference>
<organism evidence="6 7">
    <name type="scientific">Mesorhizobium kowhaii</name>
    <dbReference type="NCBI Taxonomy" id="1300272"/>
    <lineage>
        <taxon>Bacteria</taxon>
        <taxon>Pseudomonadati</taxon>
        <taxon>Pseudomonadota</taxon>
        <taxon>Alphaproteobacteria</taxon>
        <taxon>Hyphomicrobiales</taxon>
        <taxon>Phyllobacteriaceae</taxon>
        <taxon>Mesorhizobium</taxon>
    </lineage>
</organism>
<dbReference type="Gene3D" id="3.10.105.10">
    <property type="entry name" value="Dipeptide-binding Protein, Domain 3"/>
    <property type="match status" value="1"/>
</dbReference>
<protein>
    <submittedName>
        <fullName evidence="6">ABC transporter substrate-binding protein</fullName>
    </submittedName>
</protein>
<dbReference type="GO" id="GO:0043190">
    <property type="term" value="C:ATP-binding cassette (ABC) transporter complex"/>
    <property type="evidence" value="ECO:0007669"/>
    <property type="project" value="InterPro"/>
</dbReference>
<dbReference type="RefSeq" id="WP_111548070.1">
    <property type="nucleotide sequence ID" value="NZ_JBHLYT010000053.1"/>
</dbReference>
<dbReference type="Proteomes" id="UP000248616">
    <property type="component" value="Unassembled WGS sequence"/>
</dbReference>
<dbReference type="GO" id="GO:0015833">
    <property type="term" value="P:peptide transport"/>
    <property type="evidence" value="ECO:0007669"/>
    <property type="project" value="TreeGrafter"/>
</dbReference>
<dbReference type="InterPro" id="IPR000914">
    <property type="entry name" value="SBP_5_dom"/>
</dbReference>
<dbReference type="AlphaFoldDB" id="A0A2W7DU07"/>
<keyword evidence="4" id="KW-1133">Transmembrane helix</keyword>
<feature type="transmembrane region" description="Helical" evidence="4">
    <location>
        <begin position="30"/>
        <end position="51"/>
    </location>
</feature>
<keyword evidence="3" id="KW-0732">Signal</keyword>
<dbReference type="PROSITE" id="PS51318">
    <property type="entry name" value="TAT"/>
    <property type="match status" value="1"/>
</dbReference>
<feature type="domain" description="Solute-binding protein family 5" evidence="5">
    <location>
        <begin position="108"/>
        <end position="452"/>
    </location>
</feature>
<dbReference type="PANTHER" id="PTHR30290:SF38">
    <property type="entry name" value="D,D-DIPEPTIDE-BINDING PERIPLASMIC PROTEIN DDPA-RELATED"/>
    <property type="match status" value="1"/>
</dbReference>
<dbReference type="GO" id="GO:1904680">
    <property type="term" value="F:peptide transmembrane transporter activity"/>
    <property type="evidence" value="ECO:0007669"/>
    <property type="project" value="TreeGrafter"/>
</dbReference>
<dbReference type="InterPro" id="IPR039424">
    <property type="entry name" value="SBP_5"/>
</dbReference>
<dbReference type="GO" id="GO:0030288">
    <property type="term" value="C:outer membrane-bounded periplasmic space"/>
    <property type="evidence" value="ECO:0007669"/>
    <property type="project" value="UniProtKB-ARBA"/>
</dbReference>
<gene>
    <name evidence="6" type="ORF">B5V02_31905</name>
</gene>
<dbReference type="PIRSF" id="PIRSF002741">
    <property type="entry name" value="MppA"/>
    <property type="match status" value="1"/>
</dbReference>
<keyword evidence="4" id="KW-0812">Transmembrane</keyword>
<accession>A0A2W7DU07</accession>
<dbReference type="Pfam" id="PF00496">
    <property type="entry name" value="SBP_bac_5"/>
    <property type="match status" value="1"/>
</dbReference>
<evidence type="ECO:0000256" key="1">
    <source>
        <dbReference type="ARBA" id="ARBA00004418"/>
    </source>
</evidence>
<dbReference type="InterPro" id="IPR030678">
    <property type="entry name" value="Peptide/Ni-bd"/>
</dbReference>
<evidence type="ECO:0000256" key="3">
    <source>
        <dbReference type="ARBA" id="ARBA00022729"/>
    </source>
</evidence>
<evidence type="ECO:0000259" key="5">
    <source>
        <dbReference type="Pfam" id="PF00496"/>
    </source>
</evidence>